<dbReference type="Proteomes" id="UP000182108">
    <property type="component" value="Unassembled WGS sequence"/>
</dbReference>
<dbReference type="SUPFAM" id="SSF54913">
    <property type="entry name" value="GlnB-like"/>
    <property type="match status" value="1"/>
</dbReference>
<protein>
    <recommendedName>
        <fullName evidence="3">Nitrogen regulatory protein P-II family</fullName>
    </recommendedName>
</protein>
<evidence type="ECO:0000313" key="1">
    <source>
        <dbReference type="EMBL" id="CUB08160.1"/>
    </source>
</evidence>
<accession>A0A0K6IYG4</accession>
<proteinExistence type="predicted"/>
<gene>
    <name evidence="1" type="ORF">Ga0061068_1253</name>
</gene>
<dbReference type="GO" id="GO:0006808">
    <property type="term" value="P:regulation of nitrogen utilization"/>
    <property type="evidence" value="ECO:0007669"/>
    <property type="project" value="InterPro"/>
</dbReference>
<dbReference type="RefSeq" id="WP_055424392.1">
    <property type="nucleotide sequence ID" value="NZ_CYHH01000025.1"/>
</dbReference>
<name>A0A0K6IYG4_9PROT</name>
<dbReference type="GO" id="GO:0030234">
    <property type="term" value="F:enzyme regulator activity"/>
    <property type="evidence" value="ECO:0007669"/>
    <property type="project" value="InterPro"/>
</dbReference>
<dbReference type="InterPro" id="IPR015867">
    <property type="entry name" value="N-reg_PII/ATP_PRibTrfase_C"/>
</dbReference>
<sequence>MKTRATRQLVVIIAEEAIEGLLTTDVMRLGAHGYSVCEVRGQGSRGSRSGEWEAAKTVRIEVLCSPEVADAILDHVLTHYFRHYAVVAYTFEVGVLRPEKF</sequence>
<keyword evidence="2" id="KW-1185">Reference proteome</keyword>
<dbReference type="OrthoDB" id="330665at2"/>
<organism evidence="1 2">
    <name type="scientific">Tepidiphilus thermophilus</name>
    <dbReference type="NCBI Taxonomy" id="876478"/>
    <lineage>
        <taxon>Bacteria</taxon>
        <taxon>Pseudomonadati</taxon>
        <taxon>Pseudomonadota</taxon>
        <taxon>Hydrogenophilia</taxon>
        <taxon>Hydrogenophilales</taxon>
        <taxon>Hydrogenophilaceae</taxon>
        <taxon>Tepidiphilus</taxon>
    </lineage>
</organism>
<dbReference type="InterPro" id="IPR011322">
    <property type="entry name" value="N-reg_PII-like_a/b"/>
</dbReference>
<evidence type="ECO:0000313" key="2">
    <source>
        <dbReference type="Proteomes" id="UP000182108"/>
    </source>
</evidence>
<dbReference type="InterPro" id="IPR002187">
    <property type="entry name" value="N-reg_PII"/>
</dbReference>
<reference evidence="2" key="1">
    <citation type="submission" date="2015-08" db="EMBL/GenBank/DDBJ databases">
        <authorList>
            <person name="Babu N.S."/>
            <person name="Beckwith C.J."/>
            <person name="Beseler K.G."/>
            <person name="Brison A."/>
            <person name="Carone J.V."/>
            <person name="Caskin T.P."/>
            <person name="Diamond M."/>
            <person name="Durham M.E."/>
            <person name="Foxe J.M."/>
            <person name="Go M."/>
            <person name="Henderson B.A."/>
            <person name="Jones I.B."/>
            <person name="McGettigan J.A."/>
            <person name="Micheletti S.J."/>
            <person name="Nasrallah M.E."/>
            <person name="Ortiz D."/>
            <person name="Piller C.R."/>
            <person name="Privatt S.R."/>
            <person name="Schneider S.L."/>
            <person name="Sharp S."/>
            <person name="Smith T.C."/>
            <person name="Stanton J.D."/>
            <person name="Ullery H.E."/>
            <person name="Wilson R.J."/>
            <person name="Serrano M.G."/>
            <person name="Buck G."/>
            <person name="Lee V."/>
            <person name="Wang Y."/>
            <person name="Carvalho R."/>
            <person name="Voegtly L."/>
            <person name="Shi R."/>
            <person name="Duckworth R."/>
            <person name="Johnson A."/>
            <person name="Loviza R."/>
            <person name="Walstead R."/>
            <person name="Shah Z."/>
            <person name="Kiflezghi M."/>
            <person name="Wade K."/>
            <person name="Ball S.L."/>
            <person name="Bradley K.W."/>
            <person name="Asai D.J."/>
            <person name="Bowman C.A."/>
            <person name="Russell D.A."/>
            <person name="Pope W.H."/>
            <person name="Jacobs-Sera D."/>
            <person name="Hendrix R.W."/>
            <person name="Hatfull G.F."/>
        </authorList>
    </citation>
    <scope>NUCLEOTIDE SEQUENCE [LARGE SCALE GENOMIC DNA]</scope>
    <source>
        <strain evidence="2">JCM 19170</strain>
    </source>
</reference>
<dbReference type="Pfam" id="PF00543">
    <property type="entry name" value="P-II"/>
    <property type="match status" value="1"/>
</dbReference>
<dbReference type="Gene3D" id="3.30.70.120">
    <property type="match status" value="1"/>
</dbReference>
<dbReference type="AlphaFoldDB" id="A0A0K6IYG4"/>
<evidence type="ECO:0008006" key="3">
    <source>
        <dbReference type="Google" id="ProtNLM"/>
    </source>
</evidence>
<dbReference type="EMBL" id="CYHH01000025">
    <property type="protein sequence ID" value="CUB08160.1"/>
    <property type="molecule type" value="Genomic_DNA"/>
</dbReference>